<dbReference type="Pfam" id="PF14226">
    <property type="entry name" value="DIOX_N"/>
    <property type="match status" value="1"/>
</dbReference>
<dbReference type="InterPro" id="IPR005123">
    <property type="entry name" value="Oxoglu/Fe-dep_dioxygenase_dom"/>
</dbReference>
<organism evidence="4 5">
    <name type="scientific">Mucor circinelloides f. lusitanicus</name>
    <name type="common">Mucor racemosus var. lusitanicus</name>
    <dbReference type="NCBI Taxonomy" id="29924"/>
    <lineage>
        <taxon>Eukaryota</taxon>
        <taxon>Fungi</taxon>
        <taxon>Fungi incertae sedis</taxon>
        <taxon>Mucoromycota</taxon>
        <taxon>Mucoromycotina</taxon>
        <taxon>Mucoromycetes</taxon>
        <taxon>Mucorales</taxon>
        <taxon>Mucorineae</taxon>
        <taxon>Mucoraceae</taxon>
        <taxon>Mucor</taxon>
    </lineage>
</organism>
<dbReference type="AlphaFoldDB" id="A0A8H4BNR6"/>
<dbReference type="Gene3D" id="2.60.120.330">
    <property type="entry name" value="B-lactam Antibiotic, Isopenicillin N Synthase, Chain"/>
    <property type="match status" value="1"/>
</dbReference>
<gene>
    <name evidence="4" type="ORF">FB192DRAFT_1362692</name>
</gene>
<dbReference type="SUPFAM" id="SSF51197">
    <property type="entry name" value="Clavaminate synthase-like"/>
    <property type="match status" value="1"/>
</dbReference>
<dbReference type="InterPro" id="IPR027443">
    <property type="entry name" value="IPNS-like_sf"/>
</dbReference>
<feature type="compositionally biased region" description="Low complexity" evidence="2">
    <location>
        <begin position="335"/>
        <end position="349"/>
    </location>
</feature>
<dbReference type="Pfam" id="PF03171">
    <property type="entry name" value="2OG-FeII_Oxy"/>
    <property type="match status" value="1"/>
</dbReference>
<dbReference type="InterPro" id="IPR026992">
    <property type="entry name" value="DIOX_N"/>
</dbReference>
<evidence type="ECO:0000256" key="1">
    <source>
        <dbReference type="RuleBase" id="RU003682"/>
    </source>
</evidence>
<dbReference type="GO" id="GO:0046872">
    <property type="term" value="F:metal ion binding"/>
    <property type="evidence" value="ECO:0007669"/>
    <property type="project" value="UniProtKB-KW"/>
</dbReference>
<comment type="similarity">
    <text evidence="1">Belongs to the iron/ascorbate-dependent oxidoreductase family.</text>
</comment>
<feature type="region of interest" description="Disordered" evidence="2">
    <location>
        <begin position="335"/>
        <end position="364"/>
    </location>
</feature>
<dbReference type="GO" id="GO:0016491">
    <property type="term" value="F:oxidoreductase activity"/>
    <property type="evidence" value="ECO:0007669"/>
    <property type="project" value="UniProtKB-KW"/>
</dbReference>
<feature type="domain" description="Fe2OG dioxygenase" evidence="3">
    <location>
        <begin position="159"/>
        <end position="277"/>
    </location>
</feature>
<evidence type="ECO:0000259" key="3">
    <source>
        <dbReference type="PROSITE" id="PS51471"/>
    </source>
</evidence>
<dbReference type="Proteomes" id="UP000469890">
    <property type="component" value="Unassembled WGS sequence"/>
</dbReference>
<proteinExistence type="inferred from homology"/>
<dbReference type="PROSITE" id="PS51471">
    <property type="entry name" value="FE2OG_OXY"/>
    <property type="match status" value="1"/>
</dbReference>
<dbReference type="PANTHER" id="PTHR47990">
    <property type="entry name" value="2-OXOGLUTARATE (2OG) AND FE(II)-DEPENDENT OXYGENASE SUPERFAMILY PROTEIN-RELATED"/>
    <property type="match status" value="1"/>
</dbReference>
<keyword evidence="1" id="KW-0560">Oxidoreductase</keyword>
<sequence length="364" mass="40945">MSDFMRIDLSNFDNRKEEIAQDLMKAASEHGFFYVVNHDISVQDITAMFESSHSFFELPDKVKENYPMDYPRNAGWEKLSQIRPSTGVADLKESLQLSFHNASDLRPTDDHVPGFDKTADTFMEQCNNVSQQLLICFAIGLGFPQDFFTRCHDITQPDCLNSLRCMRYFEHKNQKQQTKSSNIGACRVGAHTDINTFSLLFQQPGQDGLEVFHDNVWTPISPQQGEIVCNVGDMIVRWSDDRLQSKLHRVRNPNSEQEYQGPRYALEYINEANRSVIIQGRTKYTQPITAGEFLMMAMEKNYKKALLDQNITITGPLTSVPLVNTLNAVNAGVPASATTASPASTTSSSAEEKTPMTPPVLVTV</sequence>
<dbReference type="InterPro" id="IPR044861">
    <property type="entry name" value="IPNS-like_FE2OG_OXY"/>
</dbReference>
<name>A0A8H4BNR6_MUCCL</name>
<accession>A0A8H4BNR6</accession>
<dbReference type="EMBL" id="JAAECE010000002">
    <property type="protein sequence ID" value="KAF1805401.1"/>
    <property type="molecule type" value="Genomic_DNA"/>
</dbReference>
<reference evidence="4 5" key="1">
    <citation type="submission" date="2019-09" db="EMBL/GenBank/DDBJ databases">
        <authorList>
            <consortium name="DOE Joint Genome Institute"/>
            <person name="Mondo S.J."/>
            <person name="Navarro-Mendoza M.I."/>
            <person name="Perez-Arques C."/>
            <person name="Panchal S."/>
            <person name="Nicolas F.E."/>
            <person name="Ganguly P."/>
            <person name="Pangilinan J."/>
            <person name="Grigoriev I."/>
            <person name="Heitman J."/>
            <person name="Sanya K."/>
            <person name="Garre V."/>
        </authorList>
    </citation>
    <scope>NUCLEOTIDE SEQUENCE [LARGE SCALE GENOMIC DNA]</scope>
    <source>
        <strain evidence="4 5">MU402</strain>
    </source>
</reference>
<comment type="caution">
    <text evidence="4">The sequence shown here is derived from an EMBL/GenBank/DDBJ whole genome shotgun (WGS) entry which is preliminary data.</text>
</comment>
<evidence type="ECO:0000313" key="5">
    <source>
        <dbReference type="Proteomes" id="UP000469890"/>
    </source>
</evidence>
<protein>
    <recommendedName>
        <fullName evidence="3">Fe2OG dioxygenase domain-containing protein</fullName>
    </recommendedName>
</protein>
<evidence type="ECO:0000256" key="2">
    <source>
        <dbReference type="SAM" id="MobiDB-lite"/>
    </source>
</evidence>
<dbReference type="InterPro" id="IPR050231">
    <property type="entry name" value="Iron_ascorbate_oxido_reductase"/>
</dbReference>
<keyword evidence="1" id="KW-0408">Iron</keyword>
<keyword evidence="1" id="KW-0479">Metal-binding</keyword>
<evidence type="ECO:0000313" key="4">
    <source>
        <dbReference type="EMBL" id="KAF1805401.1"/>
    </source>
</evidence>